<evidence type="ECO:0000256" key="19">
    <source>
        <dbReference type="ARBA" id="ARBA00031106"/>
    </source>
</evidence>
<keyword evidence="15" id="KW-0779">Telomere</keyword>
<evidence type="ECO:0000256" key="3">
    <source>
        <dbReference type="ARBA" id="ARBA00007025"/>
    </source>
</evidence>
<keyword evidence="16" id="KW-0238">DNA-binding</keyword>
<feature type="region of interest" description="Disordered" evidence="22">
    <location>
        <begin position="761"/>
        <end position="906"/>
    </location>
</feature>
<keyword evidence="5" id="KW-0158">Chromosome</keyword>
<feature type="compositionally biased region" description="Basic and acidic residues" evidence="22">
    <location>
        <begin position="667"/>
        <end position="690"/>
    </location>
</feature>
<feature type="compositionally biased region" description="Basic and acidic residues" evidence="22">
    <location>
        <begin position="36"/>
        <end position="48"/>
    </location>
</feature>
<feature type="region of interest" description="Disordered" evidence="22">
    <location>
        <begin position="1893"/>
        <end position="1958"/>
    </location>
</feature>
<dbReference type="GO" id="GO:0003678">
    <property type="term" value="F:DNA helicase activity"/>
    <property type="evidence" value="ECO:0007669"/>
    <property type="project" value="UniProtKB-EC"/>
</dbReference>
<dbReference type="GO" id="GO:0005524">
    <property type="term" value="F:ATP binding"/>
    <property type="evidence" value="ECO:0007669"/>
    <property type="project" value="UniProtKB-KW"/>
</dbReference>
<dbReference type="EMBL" id="BLKM01000895">
    <property type="protein sequence ID" value="GFG39285.1"/>
    <property type="molecule type" value="Genomic_DNA"/>
</dbReference>
<dbReference type="InterPro" id="IPR044574">
    <property type="entry name" value="ARIP4-like"/>
</dbReference>
<dbReference type="GO" id="GO:0005634">
    <property type="term" value="C:nucleus"/>
    <property type="evidence" value="ECO:0007669"/>
    <property type="project" value="UniProtKB-SubCell"/>
</dbReference>
<comment type="subcellular location">
    <subcellularLocation>
        <location evidence="2">Chromosome</location>
        <location evidence="2">Telomere</location>
    </subcellularLocation>
    <subcellularLocation>
        <location evidence="1">Nucleus</location>
    </subcellularLocation>
</comment>
<feature type="compositionally biased region" description="Polar residues" evidence="22">
    <location>
        <begin position="1458"/>
        <end position="1474"/>
    </location>
</feature>
<evidence type="ECO:0000256" key="14">
    <source>
        <dbReference type="ARBA" id="ARBA00022840"/>
    </source>
</evidence>
<keyword evidence="17" id="KW-0234">DNA repair</keyword>
<dbReference type="Gene3D" id="3.40.50.300">
    <property type="entry name" value="P-loop containing nucleotide triphosphate hydrolases"/>
    <property type="match status" value="1"/>
</dbReference>
<dbReference type="Gene3D" id="3.40.50.10810">
    <property type="entry name" value="Tandem AAA-ATPase domain"/>
    <property type="match status" value="1"/>
</dbReference>
<dbReference type="GO" id="GO:0003677">
    <property type="term" value="F:DNA binding"/>
    <property type="evidence" value="ECO:0007669"/>
    <property type="project" value="UniProtKB-KW"/>
</dbReference>
<reference evidence="27" key="1">
    <citation type="submission" date="2020-01" db="EMBL/GenBank/DDBJ databases">
        <title>Draft genome sequence of the Termite Coptotermes fromosanus.</title>
        <authorList>
            <person name="Itakura S."/>
            <person name="Yosikawa Y."/>
            <person name="Umezawa K."/>
        </authorList>
    </citation>
    <scope>NUCLEOTIDE SEQUENCE [LARGE SCALE GENOMIC DNA]</scope>
</reference>
<keyword evidence="14" id="KW-0067">ATP-binding</keyword>
<feature type="domain" description="PHD-type" evidence="25">
    <location>
        <begin position="77"/>
        <end position="214"/>
    </location>
</feature>
<dbReference type="InterPro" id="IPR000330">
    <property type="entry name" value="SNF2_N"/>
</dbReference>
<keyword evidence="9" id="KW-0227">DNA damage</keyword>
<dbReference type="InterPro" id="IPR011011">
    <property type="entry name" value="Znf_FYVE_PHD"/>
</dbReference>
<dbReference type="PANTHER" id="PTHR45797">
    <property type="entry name" value="RAD54-LIKE"/>
    <property type="match status" value="1"/>
</dbReference>
<dbReference type="InterPro" id="IPR001650">
    <property type="entry name" value="Helicase_C-like"/>
</dbReference>
<name>A0A6L2Q8S9_COPFO</name>
<feature type="compositionally biased region" description="Basic and acidic residues" evidence="22">
    <location>
        <begin position="815"/>
        <end position="824"/>
    </location>
</feature>
<dbReference type="PANTHER" id="PTHR45797:SF3">
    <property type="entry name" value="TRANSCRIPTIONAL REGULATOR ATRX HOMOLOG"/>
    <property type="match status" value="1"/>
</dbReference>
<dbReference type="GO" id="GO:0140719">
    <property type="term" value="P:constitutive heterochromatin formation"/>
    <property type="evidence" value="ECO:0007669"/>
    <property type="project" value="UniProtKB-ARBA"/>
</dbReference>
<dbReference type="GO" id="GO:0008270">
    <property type="term" value="F:zinc ion binding"/>
    <property type="evidence" value="ECO:0007669"/>
    <property type="project" value="UniProtKB-KW"/>
</dbReference>
<keyword evidence="11" id="KW-0378">Hydrolase</keyword>
<dbReference type="InterPro" id="IPR027417">
    <property type="entry name" value="P-loop_NTPase"/>
</dbReference>
<dbReference type="GO" id="GO:0000781">
    <property type="term" value="C:chromosome, telomeric region"/>
    <property type="evidence" value="ECO:0007669"/>
    <property type="project" value="UniProtKB-SubCell"/>
</dbReference>
<keyword evidence="6" id="KW-0597">Phosphoprotein</keyword>
<comment type="similarity">
    <text evidence="3">Belongs to the SNF2/RAD54 helicase family.</text>
</comment>
<feature type="compositionally biased region" description="Basic and acidic residues" evidence="22">
    <location>
        <begin position="1486"/>
        <end position="1506"/>
    </location>
</feature>
<keyword evidence="7" id="KW-0479">Metal-binding</keyword>
<feature type="region of interest" description="Disordered" evidence="22">
    <location>
        <begin position="209"/>
        <end position="298"/>
    </location>
</feature>
<dbReference type="PROSITE" id="PS51192">
    <property type="entry name" value="HELICASE_ATP_BIND_1"/>
    <property type="match status" value="1"/>
</dbReference>
<feature type="compositionally biased region" description="Basic and acidic residues" evidence="22">
    <location>
        <begin position="763"/>
        <end position="775"/>
    </location>
</feature>
<dbReference type="FunFam" id="3.40.50.10810:FF:000011">
    <property type="entry name" value="Transcriptional regulator ATRX homolog"/>
    <property type="match status" value="1"/>
</dbReference>
<feature type="compositionally biased region" description="Basic and acidic residues" evidence="22">
    <location>
        <begin position="1275"/>
        <end position="1319"/>
    </location>
</feature>
<feature type="compositionally biased region" description="Acidic residues" evidence="22">
    <location>
        <begin position="1912"/>
        <end position="1923"/>
    </location>
</feature>
<feature type="region of interest" description="Disordered" evidence="22">
    <location>
        <begin position="31"/>
        <end position="52"/>
    </location>
</feature>
<feature type="region of interest" description="Disordered" evidence="22">
    <location>
        <begin position="1021"/>
        <end position="1096"/>
    </location>
</feature>
<feature type="compositionally biased region" description="Polar residues" evidence="22">
    <location>
        <begin position="327"/>
        <end position="345"/>
    </location>
</feature>
<dbReference type="EC" id="3.6.4.12" evidence="4"/>
<feature type="compositionally biased region" description="Basic and acidic residues" evidence="22">
    <location>
        <begin position="851"/>
        <end position="862"/>
    </location>
</feature>
<evidence type="ECO:0000313" key="26">
    <source>
        <dbReference type="EMBL" id="GFG39285.1"/>
    </source>
</evidence>
<feature type="region of interest" description="Disordered" evidence="22">
    <location>
        <begin position="627"/>
        <end position="652"/>
    </location>
</feature>
<keyword evidence="18" id="KW-0539">Nucleus</keyword>
<comment type="catalytic activity">
    <reaction evidence="21">
        <text>ATP + H2O = ADP + phosphate + H(+)</text>
        <dbReference type="Rhea" id="RHEA:13065"/>
        <dbReference type="ChEBI" id="CHEBI:15377"/>
        <dbReference type="ChEBI" id="CHEBI:15378"/>
        <dbReference type="ChEBI" id="CHEBI:30616"/>
        <dbReference type="ChEBI" id="CHEBI:43474"/>
        <dbReference type="ChEBI" id="CHEBI:456216"/>
        <dbReference type="EC" id="3.6.4.12"/>
    </reaction>
</comment>
<evidence type="ECO:0000256" key="16">
    <source>
        <dbReference type="ARBA" id="ARBA00023125"/>
    </source>
</evidence>
<evidence type="ECO:0000256" key="22">
    <source>
        <dbReference type="SAM" id="MobiDB-lite"/>
    </source>
</evidence>
<dbReference type="InterPro" id="IPR014001">
    <property type="entry name" value="Helicase_ATP-bd"/>
</dbReference>
<dbReference type="SUPFAM" id="SSF57903">
    <property type="entry name" value="FYVE/PHD zinc finger"/>
    <property type="match status" value="1"/>
</dbReference>
<evidence type="ECO:0000256" key="18">
    <source>
        <dbReference type="ARBA" id="ARBA00023242"/>
    </source>
</evidence>
<dbReference type="InterPro" id="IPR038718">
    <property type="entry name" value="SNF2-like_sf"/>
</dbReference>
<sequence>MSDSSEDLFSEELRKAVDAKNAACEKLPIGDISAGESEKENENGKESFKSPSKNRQVLAVLDETEEELKYRQKYAKTEKEVVKSLKLCCTVCSCSLQAALLKGRNLYHHPVLKVLMCKQCVDFYGDGNFSADEDGSDKYCRWCGQGGMLYCCSLCCCAFCKSCIKRNLGRSVLVDIEAEDWKCFVCNGEPLWDLRALCASARSYSEKTKRNKWVENQNDPKQMPLKDKPRQLRQWKKHSLVDSSSSDDDDDDDASSGNEEEACRSRCKQNDANTVDSGGRRKDGKKQSVKSCDPFMETEIPNSGKKIICVQLSDLGENEKKIKSGPLTDNSTSPTHFEGSSSNEGVRTHSSREKKRQGRKSEIRRTQTGKEESSIPRHAVGTAGERESKSKQKHSNGGSKELPEELDKRSAKLACQLLENCCKDLADVGEVLVLRAHRCVEKKVNLKAMRNPKNVDKVVSSLRLLMELARDNLHHIDEFLSLSRTRWIQGVVKRSSTKTGGSVDNEGKLEKSVTKQGRVDENMSMNGVGDDDMELHSHSENDSDNGKIENKETAEGQSDILCADSDNIKEMRTEKSKKRKFRKEWSGSDDNEVVNTGENEGNAEKSIIRDKKRRKLEDGLDIEIDEVVDPDTRTSENCMGDSVCEMKGSSNQTVTELGDELGEEAVKDVSTDATECGRDSEVKKVSDRNKSLSGGSEEREEDNVAKKNVEDTSSLHEPSDRLTLLETDPGDDSTVWSQAGFESVSTLQLLDEQRSIVSDILTDPEKSVVHVEETLQQKSHKKSDEGQDYEQLNAESEGKRTHPVKNDGDLATIDEDSKNGDHGDVAVNNSDSDADTIECLFSDVGEESLSDEDHNGKNEKLTSADNLSSIKKHPEENKETDGEVKINEDMPVSLEVPDNVEKDSGSTIHPYITVRNIKELLMEKYVAESNGQELCQDLEKDTGKKDEVKGRLEDDDKQRSSDIGSLKLRDSMSECEQEEKDGEEDIIEVDEDNAAAGDNMEEGAADTLKYTEECMKAQQSVLAYTTDNEDTSTDSLPEKKKRKTHARKTKQEVAALKGTKPAKKQRVGSKSEPHNGSDTVSSSLSSTDIDSECSMGRKLTKLKEGRKQKFRLRDTEAYKQDEKLQWKCTVLVERLSDEVFQKYYEEYCTDGDDGSEKKAKASSDIHSLINLKSLEKCRTNKYDTDDSDTEDSIDVGKKKSRKITKKDKNKEQEQKLINFFNQMDDDDDNMRASTSDPEEEATKTPRTKKSFCDKESEMVMKELLASSTDDTDTDSSEKQESPEENKKKEIKPKEKTDGTEAVIKKEEEKEQEIKEEKADSCPSDGDVSSDDSEVLKRKRNWRRDKLLTARLSDPDTSDEERRWKTKKEKEQKENNDDSEEKSACEMKPRKKKLRRRILGSDEDPDVIISSSEDDSSDGFVNKRKKPAKKSNSGKDSTSDTDTGRKKVKRRRIKAPADDSSSSEGGQVECSQKSDTPGKGRKNIHRIMKDADVGEATRRAGREEEERRKRMLEKQKLYNEIYKEVEGVQVFDRLVLDFDPETKEELVAVDPYIVSKLKPHQVKGVKFMWDVCFESLKQTEKTTGSGCILAHCMGLGKTLQVVALVHTLLNHKDTKVHTVLVVCPLSTVLNWVNEFNIWLKDIGDGEEVNVFELSKYKQNYERMYQLKEWQDCGGVMVMGYDMFRILTNPKAARIRKKAIETFQSTLIDPGPDLVVCDEGHMLKNEDTALSKAMNRIKTLRRIVLTGTPLQNNLKEYHCMVQFVKPNLLGTQKEFRNRFMNPISNGQFEDSTAHDVKIMKRRAHVLHKMLEGSVQRFDYSVLTPFLPPKHEYVISIRLAEVQIKAYRYYLENCAMGKSGVNSRGTQLFNDYQNLSRIWTHPRVLQMSAENAEKNAEKKRLLESDSEGSLRDFIDDGDADDTETTESSDKSSSDESDVQVIAEGGEKKSKATSRNTRSTQVVDVDEVEESKPVVWWKQFIEGDEIENIKCSGKLVLLFSILRECEKIGDKVLVFSQSLYSLDLIEYFLACVDTATQASETKESLDNNTGSWSLGLDYFRLDGSTSAENRSIWCRAFNREDNHRARLFIISTRAGGLGINLCAANRVIVFDASWNPSHDVQSIFRVYRFGQKKPCYIYRFLAQGTMEEKIYDRQVTKLSLSCRVVDEQQIERHYNMADLQELYKFNPEEKTKRPTPILPKDRLLAELLKDHEQWIVTYHEHDSLLENKEEEELNEEERKAAWEDYENEKKGKILPAPVFNAPRTLNVAALRETLRKENPHVTEEELDLRLSTVVNQIYDYVNSSKHGMPSSNVQQYTPGHIQALRQYQMQQEQFLRAQQQEQQRMQQQNVMWPMLSSYPNTDMSFRQYLQNQNQSNLNSAVYPTNLYRNVAVDRPGILRMQQKLVPFNAPGSSSRTV</sequence>
<comment type="caution">
    <text evidence="26">The sequence shown here is derived from an EMBL/GenBank/DDBJ whole genome shotgun (WGS) entry which is preliminary data.</text>
</comment>
<dbReference type="Pfam" id="PF00176">
    <property type="entry name" value="SNF2-rel_dom"/>
    <property type="match status" value="1"/>
</dbReference>
<evidence type="ECO:0000256" key="1">
    <source>
        <dbReference type="ARBA" id="ARBA00004123"/>
    </source>
</evidence>
<feature type="compositionally biased region" description="Basic and acidic residues" evidence="22">
    <location>
        <begin position="796"/>
        <end position="808"/>
    </location>
</feature>
<dbReference type="SMART" id="SM00487">
    <property type="entry name" value="DEXDc"/>
    <property type="match status" value="1"/>
</dbReference>
<feature type="non-terminal residue" evidence="26">
    <location>
        <position position="2413"/>
    </location>
</feature>
<dbReference type="SUPFAM" id="SSF52540">
    <property type="entry name" value="P-loop containing nucleoside triphosphate hydrolases"/>
    <property type="match status" value="2"/>
</dbReference>
<dbReference type="GO" id="GO:0006281">
    <property type="term" value="P:DNA repair"/>
    <property type="evidence" value="ECO:0007669"/>
    <property type="project" value="UniProtKB-KW"/>
</dbReference>
<feature type="compositionally biased region" description="Basic and acidic residues" evidence="22">
    <location>
        <begin position="702"/>
        <end position="720"/>
    </location>
</feature>
<feature type="compositionally biased region" description="Basic and acidic residues" evidence="22">
    <location>
        <begin position="1893"/>
        <end position="1911"/>
    </location>
</feature>
<evidence type="ECO:0000256" key="9">
    <source>
        <dbReference type="ARBA" id="ARBA00022763"/>
    </source>
</evidence>
<dbReference type="InterPro" id="IPR025766">
    <property type="entry name" value="ADD"/>
</dbReference>
<proteinExistence type="inferred from homology"/>
<dbReference type="Pfam" id="PF17981">
    <property type="entry name" value="ADD_ATRX"/>
    <property type="match status" value="1"/>
</dbReference>
<feature type="compositionally biased region" description="Basic and acidic residues" evidence="22">
    <location>
        <begin position="1250"/>
        <end position="1260"/>
    </location>
</feature>
<feature type="compositionally biased region" description="Low complexity" evidence="22">
    <location>
        <begin position="1077"/>
        <end position="1094"/>
    </location>
</feature>
<evidence type="ECO:0000313" key="27">
    <source>
        <dbReference type="Proteomes" id="UP000502823"/>
    </source>
</evidence>
<evidence type="ECO:0000256" key="4">
    <source>
        <dbReference type="ARBA" id="ARBA00012551"/>
    </source>
</evidence>
<dbReference type="SMART" id="SM00490">
    <property type="entry name" value="HELICc"/>
    <property type="match status" value="1"/>
</dbReference>
<evidence type="ECO:0000256" key="15">
    <source>
        <dbReference type="ARBA" id="ARBA00022895"/>
    </source>
</evidence>
<evidence type="ECO:0000259" key="24">
    <source>
        <dbReference type="PROSITE" id="PS51194"/>
    </source>
</evidence>
<organism evidence="26 27">
    <name type="scientific">Coptotermes formosanus</name>
    <name type="common">Formosan subterranean termite</name>
    <dbReference type="NCBI Taxonomy" id="36987"/>
    <lineage>
        <taxon>Eukaryota</taxon>
        <taxon>Metazoa</taxon>
        <taxon>Ecdysozoa</taxon>
        <taxon>Arthropoda</taxon>
        <taxon>Hexapoda</taxon>
        <taxon>Insecta</taxon>
        <taxon>Pterygota</taxon>
        <taxon>Neoptera</taxon>
        <taxon>Polyneoptera</taxon>
        <taxon>Dictyoptera</taxon>
        <taxon>Blattodea</taxon>
        <taxon>Blattoidea</taxon>
        <taxon>Termitoidae</taxon>
        <taxon>Rhinotermitidae</taxon>
        <taxon>Coptotermes</taxon>
    </lineage>
</organism>
<feature type="compositionally biased region" description="Basic residues" evidence="22">
    <location>
        <begin position="1039"/>
        <end position="1048"/>
    </location>
</feature>
<evidence type="ECO:0000256" key="11">
    <source>
        <dbReference type="ARBA" id="ARBA00022801"/>
    </source>
</evidence>
<feature type="region of interest" description="Disordered" evidence="22">
    <location>
        <begin position="934"/>
        <end position="1007"/>
    </location>
</feature>
<feature type="compositionally biased region" description="Basic and acidic residues" evidence="22">
    <location>
        <begin position="359"/>
        <end position="375"/>
    </location>
</feature>
<feature type="compositionally biased region" description="Basic and acidic residues" evidence="22">
    <location>
        <begin position="872"/>
        <end position="888"/>
    </location>
</feature>
<dbReference type="GO" id="GO:0016887">
    <property type="term" value="F:ATP hydrolysis activity"/>
    <property type="evidence" value="ECO:0007669"/>
    <property type="project" value="InterPro"/>
</dbReference>
<evidence type="ECO:0000256" key="17">
    <source>
        <dbReference type="ARBA" id="ARBA00023204"/>
    </source>
</evidence>
<evidence type="ECO:0000256" key="20">
    <source>
        <dbReference type="ARBA" id="ARBA00043074"/>
    </source>
</evidence>
<feature type="compositionally biased region" description="Basic residues" evidence="22">
    <location>
        <begin position="1388"/>
        <end position="1397"/>
    </location>
</feature>
<feature type="compositionally biased region" description="Acidic residues" evidence="22">
    <location>
        <begin position="973"/>
        <end position="1004"/>
    </location>
</feature>
<evidence type="ECO:0000256" key="10">
    <source>
        <dbReference type="ARBA" id="ARBA00022771"/>
    </source>
</evidence>
<keyword evidence="27" id="KW-1185">Reference proteome</keyword>
<evidence type="ECO:0000256" key="5">
    <source>
        <dbReference type="ARBA" id="ARBA00022454"/>
    </source>
</evidence>
<evidence type="ECO:0000256" key="8">
    <source>
        <dbReference type="ARBA" id="ARBA00022741"/>
    </source>
</evidence>
<dbReference type="CDD" id="cd11726">
    <property type="entry name" value="ADDz_ATRX"/>
    <property type="match status" value="1"/>
</dbReference>
<dbReference type="InterPro" id="IPR049730">
    <property type="entry name" value="SNF2/RAD54-like_C"/>
</dbReference>
<evidence type="ECO:0000256" key="12">
    <source>
        <dbReference type="ARBA" id="ARBA00022806"/>
    </source>
</evidence>
<feature type="region of interest" description="Disordered" evidence="22">
    <location>
        <begin position="1180"/>
        <end position="1506"/>
    </location>
</feature>
<dbReference type="PROSITE" id="PS51533">
    <property type="entry name" value="ADD"/>
    <property type="match status" value="1"/>
</dbReference>
<feature type="compositionally biased region" description="Acidic residues" evidence="22">
    <location>
        <begin position="245"/>
        <end position="260"/>
    </location>
</feature>
<dbReference type="InterPro" id="IPR041430">
    <property type="entry name" value="ADD_ATRX"/>
</dbReference>
<feature type="region of interest" description="Disordered" evidence="22">
    <location>
        <begin position="320"/>
        <end position="405"/>
    </location>
</feature>
<gene>
    <name evidence="26" type="ORF">Cfor_02210</name>
</gene>
<keyword evidence="12" id="KW-0347">Helicase</keyword>
<feature type="compositionally biased region" description="Basic and acidic residues" evidence="22">
    <location>
        <begin position="534"/>
        <end position="554"/>
    </location>
</feature>
<feature type="compositionally biased region" description="Basic and acidic residues" evidence="22">
    <location>
        <begin position="1359"/>
        <end position="1387"/>
    </location>
</feature>
<evidence type="ECO:0000256" key="6">
    <source>
        <dbReference type="ARBA" id="ARBA00022553"/>
    </source>
</evidence>
<feature type="region of interest" description="Disordered" evidence="22">
    <location>
        <begin position="496"/>
        <end position="604"/>
    </location>
</feature>
<feature type="compositionally biased region" description="Basic and acidic residues" evidence="22">
    <location>
        <begin position="505"/>
        <end position="521"/>
    </location>
</feature>
<evidence type="ECO:0000259" key="25">
    <source>
        <dbReference type="PROSITE" id="PS51533"/>
    </source>
</evidence>
<keyword evidence="13" id="KW-0862">Zinc</keyword>
<keyword evidence="10" id="KW-0863">Zinc-finger</keyword>
<dbReference type="PROSITE" id="PS51194">
    <property type="entry name" value="HELICASE_CTER"/>
    <property type="match status" value="1"/>
</dbReference>
<feature type="compositionally biased region" description="Polar residues" evidence="22">
    <location>
        <begin position="1949"/>
        <end position="1958"/>
    </location>
</feature>
<dbReference type="InParanoid" id="A0A6L2Q8S9"/>
<dbReference type="Pfam" id="PF00271">
    <property type="entry name" value="Helicase_C"/>
    <property type="match status" value="1"/>
</dbReference>
<evidence type="ECO:0000256" key="2">
    <source>
        <dbReference type="ARBA" id="ARBA00004574"/>
    </source>
</evidence>
<evidence type="ECO:0000259" key="23">
    <source>
        <dbReference type="PROSITE" id="PS51192"/>
    </source>
</evidence>
<feature type="region of interest" description="Disordered" evidence="22">
    <location>
        <begin position="667"/>
        <end position="737"/>
    </location>
</feature>
<feature type="compositionally biased region" description="Acidic residues" evidence="22">
    <location>
        <begin position="1400"/>
        <end position="1416"/>
    </location>
</feature>
<feature type="compositionally biased region" description="Basic and acidic residues" evidence="22">
    <location>
        <begin position="937"/>
        <end position="960"/>
    </location>
</feature>
<feature type="domain" description="Helicase C-terminal" evidence="24">
    <location>
        <begin position="1996"/>
        <end position="2176"/>
    </location>
</feature>
<protein>
    <recommendedName>
        <fullName evidence="4">DNA helicase</fullName>
        <ecNumber evidence="4">3.6.4.12</ecNumber>
    </recommendedName>
    <alternativeName>
        <fullName evidence="19">ATP-dependent helicase ATRX</fullName>
    </alternativeName>
    <alternativeName>
        <fullName evidence="20">X-linked nuclear protein</fullName>
    </alternativeName>
</protein>
<dbReference type="Proteomes" id="UP000502823">
    <property type="component" value="Unassembled WGS sequence"/>
</dbReference>
<evidence type="ECO:0000256" key="7">
    <source>
        <dbReference type="ARBA" id="ARBA00022723"/>
    </source>
</evidence>
<keyword evidence="8" id="KW-0547">Nucleotide-binding</keyword>
<evidence type="ECO:0000256" key="13">
    <source>
        <dbReference type="ARBA" id="ARBA00022833"/>
    </source>
</evidence>
<dbReference type="OrthoDB" id="9900844at2759"/>
<accession>A0A6L2Q8S9</accession>
<feature type="domain" description="Helicase ATP-binding" evidence="23">
    <location>
        <begin position="1577"/>
        <end position="1765"/>
    </location>
</feature>
<evidence type="ECO:0000256" key="21">
    <source>
        <dbReference type="ARBA" id="ARBA00047995"/>
    </source>
</evidence>
<dbReference type="CDD" id="cd18793">
    <property type="entry name" value="SF2_C_SNF"/>
    <property type="match status" value="1"/>
</dbReference>